<evidence type="ECO:0000256" key="1">
    <source>
        <dbReference type="SAM" id="SignalP"/>
    </source>
</evidence>
<keyword evidence="3" id="KW-1185">Reference proteome</keyword>
<feature type="chain" id="PRO_5035827226" evidence="1">
    <location>
        <begin position="34"/>
        <end position="83"/>
    </location>
</feature>
<evidence type="ECO:0000313" key="2">
    <source>
        <dbReference type="EMBL" id="KAG0560403.1"/>
    </source>
</evidence>
<comment type="caution">
    <text evidence="2">The sequence shown here is derived from an EMBL/GenBank/DDBJ whole genome shotgun (WGS) entry which is preliminary data.</text>
</comment>
<proteinExistence type="predicted"/>
<keyword evidence="1" id="KW-0732">Signal</keyword>
<dbReference type="AlphaFoldDB" id="A0A8T0GN87"/>
<name>A0A8T0GN87_CERPU</name>
<accession>A0A8T0GN87</accession>
<organism evidence="2 3">
    <name type="scientific">Ceratodon purpureus</name>
    <name type="common">Fire moss</name>
    <name type="synonym">Dicranum purpureum</name>
    <dbReference type="NCBI Taxonomy" id="3225"/>
    <lineage>
        <taxon>Eukaryota</taxon>
        <taxon>Viridiplantae</taxon>
        <taxon>Streptophyta</taxon>
        <taxon>Embryophyta</taxon>
        <taxon>Bryophyta</taxon>
        <taxon>Bryophytina</taxon>
        <taxon>Bryopsida</taxon>
        <taxon>Dicranidae</taxon>
        <taxon>Pseudoditrichales</taxon>
        <taxon>Ditrichaceae</taxon>
        <taxon>Ceratodon</taxon>
    </lineage>
</organism>
<feature type="signal peptide" evidence="1">
    <location>
        <begin position="1"/>
        <end position="33"/>
    </location>
</feature>
<protein>
    <submittedName>
        <fullName evidence="2">Uncharacterized protein</fullName>
    </submittedName>
</protein>
<gene>
    <name evidence="2" type="ORF">KC19_10G178700</name>
</gene>
<evidence type="ECO:0000313" key="3">
    <source>
        <dbReference type="Proteomes" id="UP000822688"/>
    </source>
</evidence>
<reference evidence="2" key="1">
    <citation type="submission" date="2020-06" db="EMBL/GenBank/DDBJ databases">
        <title>WGS assembly of Ceratodon purpureus strain R40.</title>
        <authorList>
            <person name="Carey S.B."/>
            <person name="Jenkins J."/>
            <person name="Shu S."/>
            <person name="Lovell J.T."/>
            <person name="Sreedasyam A."/>
            <person name="Maumus F."/>
            <person name="Tiley G.P."/>
            <person name="Fernandez-Pozo N."/>
            <person name="Barry K."/>
            <person name="Chen C."/>
            <person name="Wang M."/>
            <person name="Lipzen A."/>
            <person name="Daum C."/>
            <person name="Saski C.A."/>
            <person name="Payton A.C."/>
            <person name="Mcbreen J.C."/>
            <person name="Conrad R.E."/>
            <person name="Kollar L.M."/>
            <person name="Olsson S."/>
            <person name="Huttunen S."/>
            <person name="Landis J.B."/>
            <person name="Wickett N.J."/>
            <person name="Johnson M.G."/>
            <person name="Rensing S.A."/>
            <person name="Grimwood J."/>
            <person name="Schmutz J."/>
            <person name="Mcdaniel S.F."/>
        </authorList>
    </citation>
    <scope>NUCLEOTIDE SEQUENCE</scope>
    <source>
        <strain evidence="2">R40</strain>
    </source>
</reference>
<dbReference type="EMBL" id="CM026431">
    <property type="protein sequence ID" value="KAG0560403.1"/>
    <property type="molecule type" value="Genomic_DNA"/>
</dbReference>
<dbReference type="Proteomes" id="UP000822688">
    <property type="component" value="Chromosome 10"/>
</dbReference>
<sequence>MYIIHSRQLILRKMDSWWLLQTTLLLFLKDVQQKLCICCPCRMLLHSRTIGTSNGLYSDPHMNYQFNACLNRDRTNGLIFFAL</sequence>